<keyword evidence="1" id="KW-1133">Transmembrane helix</keyword>
<proteinExistence type="predicted"/>
<evidence type="ECO:0000313" key="3">
    <source>
        <dbReference type="Proteomes" id="UP000521943"/>
    </source>
</evidence>
<name>A0A8H6HL08_9AGAR</name>
<feature type="transmembrane region" description="Helical" evidence="1">
    <location>
        <begin position="109"/>
        <end position="130"/>
    </location>
</feature>
<feature type="non-terminal residue" evidence="2">
    <location>
        <position position="1"/>
    </location>
</feature>
<protein>
    <submittedName>
        <fullName evidence="2">Uncharacterized protein</fullName>
    </submittedName>
</protein>
<sequence>MIRTLTQTRRLILTTTQTWMQMLMQTKTWTRKESTRTNEKSAAAYIPGRTSHFLPLTSQSSFTVIRVLWRRVMTQMRRASLKMSRVNIRPPSLDHRSLVTEGVVPIRGVLILSLTFSTFLAWCYSIIVFFESIYPCLTLITTPLRYSEQIGVNLWVYIPQLASCC</sequence>
<dbReference type="Proteomes" id="UP000521943">
    <property type="component" value="Unassembled WGS sequence"/>
</dbReference>
<gene>
    <name evidence="2" type="ORF">DFP72DRAFT_1173938</name>
</gene>
<evidence type="ECO:0000256" key="1">
    <source>
        <dbReference type="SAM" id="Phobius"/>
    </source>
</evidence>
<keyword evidence="3" id="KW-1185">Reference proteome</keyword>
<organism evidence="2 3">
    <name type="scientific">Ephemerocybe angulata</name>
    <dbReference type="NCBI Taxonomy" id="980116"/>
    <lineage>
        <taxon>Eukaryota</taxon>
        <taxon>Fungi</taxon>
        <taxon>Dikarya</taxon>
        <taxon>Basidiomycota</taxon>
        <taxon>Agaricomycotina</taxon>
        <taxon>Agaricomycetes</taxon>
        <taxon>Agaricomycetidae</taxon>
        <taxon>Agaricales</taxon>
        <taxon>Agaricineae</taxon>
        <taxon>Psathyrellaceae</taxon>
        <taxon>Ephemerocybe</taxon>
    </lineage>
</organism>
<reference evidence="2 3" key="1">
    <citation type="submission" date="2020-07" db="EMBL/GenBank/DDBJ databases">
        <title>Comparative genomics of pyrophilous fungi reveals a link between fire events and developmental genes.</title>
        <authorList>
            <consortium name="DOE Joint Genome Institute"/>
            <person name="Steindorff A.S."/>
            <person name="Carver A."/>
            <person name="Calhoun S."/>
            <person name="Stillman K."/>
            <person name="Liu H."/>
            <person name="Lipzen A."/>
            <person name="Pangilinan J."/>
            <person name="Labutti K."/>
            <person name="Bruns T.D."/>
            <person name="Grigoriev I.V."/>
        </authorList>
    </citation>
    <scope>NUCLEOTIDE SEQUENCE [LARGE SCALE GENOMIC DNA]</scope>
    <source>
        <strain evidence="2 3">CBS 144469</strain>
    </source>
</reference>
<dbReference type="AlphaFoldDB" id="A0A8H6HL08"/>
<keyword evidence="1" id="KW-0812">Transmembrane</keyword>
<comment type="caution">
    <text evidence="2">The sequence shown here is derived from an EMBL/GenBank/DDBJ whole genome shotgun (WGS) entry which is preliminary data.</text>
</comment>
<evidence type="ECO:0000313" key="2">
    <source>
        <dbReference type="EMBL" id="KAF6748965.1"/>
    </source>
</evidence>
<dbReference type="EMBL" id="JACGCI010000067">
    <property type="protein sequence ID" value="KAF6748965.1"/>
    <property type="molecule type" value="Genomic_DNA"/>
</dbReference>
<keyword evidence="1" id="KW-0472">Membrane</keyword>
<accession>A0A8H6HL08</accession>